<feature type="compositionally biased region" description="Low complexity" evidence="1">
    <location>
        <begin position="91"/>
        <end position="102"/>
    </location>
</feature>
<evidence type="ECO:0000313" key="3">
    <source>
        <dbReference type="Proteomes" id="UP001066276"/>
    </source>
</evidence>
<comment type="caution">
    <text evidence="2">The sequence shown here is derived from an EMBL/GenBank/DDBJ whole genome shotgun (WGS) entry which is preliminary data.</text>
</comment>
<organism evidence="2 3">
    <name type="scientific">Pleurodeles waltl</name>
    <name type="common">Iberian ribbed newt</name>
    <dbReference type="NCBI Taxonomy" id="8319"/>
    <lineage>
        <taxon>Eukaryota</taxon>
        <taxon>Metazoa</taxon>
        <taxon>Chordata</taxon>
        <taxon>Craniata</taxon>
        <taxon>Vertebrata</taxon>
        <taxon>Euteleostomi</taxon>
        <taxon>Amphibia</taxon>
        <taxon>Batrachia</taxon>
        <taxon>Caudata</taxon>
        <taxon>Salamandroidea</taxon>
        <taxon>Salamandridae</taxon>
        <taxon>Pleurodelinae</taxon>
        <taxon>Pleurodeles</taxon>
    </lineage>
</organism>
<dbReference type="Proteomes" id="UP001066276">
    <property type="component" value="Chromosome 12"/>
</dbReference>
<feature type="region of interest" description="Disordered" evidence="1">
    <location>
        <begin position="76"/>
        <end position="102"/>
    </location>
</feature>
<evidence type="ECO:0008006" key="4">
    <source>
        <dbReference type="Google" id="ProtNLM"/>
    </source>
</evidence>
<dbReference type="EMBL" id="JANPWB010000016">
    <property type="protein sequence ID" value="KAJ1083690.1"/>
    <property type="molecule type" value="Genomic_DNA"/>
</dbReference>
<sequence>MKCCGLCVRLACGGAPAQLAPLPCLSKGGAIAVLQRGANPRLRANTFDRGHGSLDDSFWGPRLGCLRCENHNPVRRGNRIRWGAGKQRRGSPASAPAPDSAD</sequence>
<dbReference type="AlphaFoldDB" id="A0AAV7L6Z8"/>
<evidence type="ECO:0000313" key="2">
    <source>
        <dbReference type="EMBL" id="KAJ1083690.1"/>
    </source>
</evidence>
<name>A0AAV7L6Z8_PLEWA</name>
<evidence type="ECO:0000256" key="1">
    <source>
        <dbReference type="SAM" id="MobiDB-lite"/>
    </source>
</evidence>
<proteinExistence type="predicted"/>
<keyword evidence="3" id="KW-1185">Reference proteome</keyword>
<accession>A0AAV7L6Z8</accession>
<protein>
    <recommendedName>
        <fullName evidence="4">Secreted protein</fullName>
    </recommendedName>
</protein>
<gene>
    <name evidence="2" type="ORF">NDU88_003845</name>
</gene>
<reference evidence="2" key="1">
    <citation type="journal article" date="2022" name="bioRxiv">
        <title>Sequencing and chromosome-scale assembly of the giantPleurodeles waltlgenome.</title>
        <authorList>
            <person name="Brown T."/>
            <person name="Elewa A."/>
            <person name="Iarovenko S."/>
            <person name="Subramanian E."/>
            <person name="Araus A.J."/>
            <person name="Petzold A."/>
            <person name="Susuki M."/>
            <person name="Suzuki K.-i.T."/>
            <person name="Hayashi T."/>
            <person name="Toyoda A."/>
            <person name="Oliveira C."/>
            <person name="Osipova E."/>
            <person name="Leigh N.D."/>
            <person name="Simon A."/>
            <person name="Yun M.H."/>
        </authorList>
    </citation>
    <scope>NUCLEOTIDE SEQUENCE</scope>
    <source>
        <strain evidence="2">20211129_DDA</strain>
        <tissue evidence="2">Liver</tissue>
    </source>
</reference>